<evidence type="ECO:0000313" key="1">
    <source>
        <dbReference type="EMBL" id="HEF25909.1"/>
    </source>
</evidence>
<dbReference type="EMBL" id="DSIN01000019">
    <property type="protein sequence ID" value="HEF25909.1"/>
    <property type="molecule type" value="Genomic_DNA"/>
</dbReference>
<reference evidence="1" key="1">
    <citation type="journal article" date="2020" name="mSystems">
        <title>Genome- and Community-Level Interaction Insights into Carbon Utilization and Element Cycling Functions of Hydrothermarchaeota in Hydrothermal Sediment.</title>
        <authorList>
            <person name="Zhou Z."/>
            <person name="Liu Y."/>
            <person name="Xu W."/>
            <person name="Pan J."/>
            <person name="Luo Z.H."/>
            <person name="Li M."/>
        </authorList>
    </citation>
    <scope>NUCLEOTIDE SEQUENCE [LARGE SCALE GENOMIC DNA]</scope>
    <source>
        <strain evidence="1">SpSt-200</strain>
    </source>
</reference>
<name>A0A7C1WRF3_9PSED</name>
<organism evidence="1">
    <name type="scientific">Pseudomonas graminis</name>
    <dbReference type="NCBI Taxonomy" id="158627"/>
    <lineage>
        <taxon>Bacteria</taxon>
        <taxon>Pseudomonadati</taxon>
        <taxon>Pseudomonadota</taxon>
        <taxon>Gammaproteobacteria</taxon>
        <taxon>Pseudomonadales</taxon>
        <taxon>Pseudomonadaceae</taxon>
        <taxon>Pseudomonas</taxon>
    </lineage>
</organism>
<gene>
    <name evidence="1" type="ORF">ENP23_09035</name>
</gene>
<dbReference type="AlphaFoldDB" id="A0A7C1WRF3"/>
<proteinExistence type="predicted"/>
<accession>A0A7C1WRF3</accession>
<comment type="caution">
    <text evidence="1">The sequence shown here is derived from an EMBL/GenBank/DDBJ whole genome shotgun (WGS) entry which is preliminary data.</text>
</comment>
<sequence>MREVIEVEFGGKKHRISYAVSKGLITVSSAFGSKSTQLGNSPPEVLAMLMGKELLQEATRKGLLS</sequence>
<protein>
    <submittedName>
        <fullName evidence="1">Uncharacterized protein</fullName>
    </submittedName>
</protein>